<evidence type="ECO:0000256" key="11">
    <source>
        <dbReference type="RuleBase" id="RU004227"/>
    </source>
</evidence>
<proteinExistence type="inferred from homology"/>
<dbReference type="EMBL" id="MFKF01000173">
    <property type="protein sequence ID" value="OGG51701.1"/>
    <property type="molecule type" value="Genomic_DNA"/>
</dbReference>
<dbReference type="GO" id="GO:0006270">
    <property type="term" value="P:DNA replication initiation"/>
    <property type="evidence" value="ECO:0007669"/>
    <property type="project" value="UniProtKB-UniRule"/>
</dbReference>
<gene>
    <name evidence="8" type="primary">dnaA</name>
    <name evidence="14" type="ORF">A3F84_23415</name>
</gene>
<feature type="binding site" evidence="8">
    <location>
        <position position="165"/>
    </location>
    <ligand>
        <name>ATP</name>
        <dbReference type="ChEBI" id="CHEBI:30616"/>
    </ligand>
</feature>
<dbReference type="GO" id="GO:0005524">
    <property type="term" value="F:ATP binding"/>
    <property type="evidence" value="ECO:0007669"/>
    <property type="project" value="UniProtKB-UniRule"/>
</dbReference>
<keyword evidence="5 8" id="KW-0067">ATP-binding</keyword>
<dbReference type="GO" id="GO:0005737">
    <property type="term" value="C:cytoplasm"/>
    <property type="evidence" value="ECO:0007669"/>
    <property type="project" value="UniProtKB-SubCell"/>
</dbReference>
<dbReference type="PRINTS" id="PR00051">
    <property type="entry name" value="DNAA"/>
</dbReference>
<dbReference type="CDD" id="cd06571">
    <property type="entry name" value="Bac_DnaA_C"/>
    <property type="match status" value="1"/>
</dbReference>
<comment type="caution">
    <text evidence="8">Lacks conserved residue(s) required for the propagation of feature annotation.</text>
</comment>
<protein>
    <recommendedName>
        <fullName evidence="8 9">Chromosomal replication initiator protein DnaA</fullName>
    </recommendedName>
</protein>
<sequence>MNSYLTADSDLSLLWNRCLSTIETRIQRQSYITWFKPTRLIHLAPDQAVVQVSSHFFSDWLEEHYLELIKTTLYEQTGQTCEVAFSVSSDKPVPEPPLFSDAIQEQTSSPSVAVFHLNPRYTFDTFIVGDSNEFTYTAALAVAKSPGKTSFNPLVVHGGVGLGKTHLLQAIGHYCVHHTSAKNVVYVSSEKFVSDFIQSIKNKDTTDFVRTYRTADVLLVDDIQFFPQSESTQKEFFHTFNTLHQNGKQIVLSSDCPPNRLKGLEERLISRFQWGLVTGIEKPDLETRMAILKKKAETEGLYLEDGIARLIATQVDTNIRELEGILTHLLAQSSLKNMPVTQELALSLLDHNFKPSQNRLTIDYIQRITARHFSINEDLLISKTRKQEVAVARQVAMYLCRKMTPSSLETIGLHFGGRDHSTVIHACQSVESRMLAEPSFAHRLHRLTQEVHTSSLS</sequence>
<keyword evidence="3 8" id="KW-0235">DNA replication</keyword>
<feature type="region of interest" description="Domain IV, binds dsDNA" evidence="8">
    <location>
        <begin position="334"/>
        <end position="457"/>
    </location>
</feature>
<evidence type="ECO:0000256" key="3">
    <source>
        <dbReference type="ARBA" id="ARBA00022705"/>
    </source>
</evidence>
<dbReference type="InterPro" id="IPR001957">
    <property type="entry name" value="Chromosome_initiator_DnaA"/>
</dbReference>
<evidence type="ECO:0000256" key="8">
    <source>
        <dbReference type="HAMAP-Rule" id="MF_00377"/>
    </source>
</evidence>
<feature type="binding site" evidence="8">
    <location>
        <position position="164"/>
    </location>
    <ligand>
        <name>ATP</name>
        <dbReference type="ChEBI" id="CHEBI:30616"/>
    </ligand>
</feature>
<dbReference type="GO" id="GO:0005886">
    <property type="term" value="C:plasma membrane"/>
    <property type="evidence" value="ECO:0007669"/>
    <property type="project" value="TreeGrafter"/>
</dbReference>
<dbReference type="Gene3D" id="3.40.50.300">
    <property type="entry name" value="P-loop containing nucleotide triphosphate hydrolases"/>
    <property type="match status" value="1"/>
</dbReference>
<keyword evidence="6 8" id="KW-0446">Lipid-binding</keyword>
<evidence type="ECO:0000256" key="4">
    <source>
        <dbReference type="ARBA" id="ARBA00022741"/>
    </source>
</evidence>
<evidence type="ECO:0000256" key="2">
    <source>
        <dbReference type="ARBA" id="ARBA00022490"/>
    </source>
</evidence>
<dbReference type="FunFam" id="3.40.50.300:FF:000668">
    <property type="entry name" value="Chromosomal replication initiator protein DnaA"/>
    <property type="match status" value="1"/>
</dbReference>
<dbReference type="Pfam" id="PF00308">
    <property type="entry name" value="Bac_DnaA"/>
    <property type="match status" value="1"/>
</dbReference>
<dbReference type="Pfam" id="PF08299">
    <property type="entry name" value="Bac_DnaA_C"/>
    <property type="match status" value="1"/>
</dbReference>
<comment type="similarity">
    <text evidence="1 8 11">Belongs to the DnaA family.</text>
</comment>
<reference evidence="14 15" key="1">
    <citation type="journal article" date="2016" name="Nat. Commun.">
        <title>Thousands of microbial genomes shed light on interconnected biogeochemical processes in an aquifer system.</title>
        <authorList>
            <person name="Anantharaman K."/>
            <person name="Brown C.T."/>
            <person name="Hug L.A."/>
            <person name="Sharon I."/>
            <person name="Castelle C.J."/>
            <person name="Probst A.J."/>
            <person name="Thomas B.C."/>
            <person name="Singh A."/>
            <person name="Wilkins M.J."/>
            <person name="Karaoz U."/>
            <person name="Brodie E.L."/>
            <person name="Williams K.H."/>
            <person name="Hubbard S.S."/>
            <person name="Banfield J.F."/>
        </authorList>
    </citation>
    <scope>NUCLEOTIDE SEQUENCE [LARGE SCALE GENOMIC DNA]</scope>
    <source>
        <strain evidence="15">RIFCSPLOWO2_12_FULL_64_10</strain>
    </source>
</reference>
<keyword evidence="2 8" id="KW-0963">Cytoplasm</keyword>
<dbReference type="Gene3D" id="1.10.8.60">
    <property type="match status" value="1"/>
</dbReference>
<organism evidence="14 15">
    <name type="scientific">Handelsmanbacteria sp. (strain RIFCSPLOWO2_12_FULL_64_10)</name>
    <dbReference type="NCBI Taxonomy" id="1817868"/>
    <lineage>
        <taxon>Bacteria</taxon>
        <taxon>Candidatus Handelsmaniibacteriota</taxon>
    </lineage>
</organism>
<comment type="subcellular location">
    <subcellularLocation>
        <location evidence="8">Cytoplasm</location>
    </subcellularLocation>
</comment>
<accession>A0A1F6CRS1</accession>
<dbReference type="InterPro" id="IPR020591">
    <property type="entry name" value="Chromosome_initiator_DnaA-like"/>
</dbReference>
<feature type="binding site" evidence="8">
    <location>
        <position position="163"/>
    </location>
    <ligand>
        <name>ATP</name>
        <dbReference type="ChEBI" id="CHEBI:30616"/>
    </ligand>
</feature>
<evidence type="ECO:0000259" key="12">
    <source>
        <dbReference type="SMART" id="SM00382"/>
    </source>
</evidence>
<evidence type="ECO:0000256" key="1">
    <source>
        <dbReference type="ARBA" id="ARBA00006583"/>
    </source>
</evidence>
<evidence type="ECO:0000256" key="10">
    <source>
        <dbReference type="RuleBase" id="RU000577"/>
    </source>
</evidence>
<dbReference type="PANTHER" id="PTHR30050:SF2">
    <property type="entry name" value="CHROMOSOMAL REPLICATION INITIATOR PROTEIN DNAA"/>
    <property type="match status" value="1"/>
</dbReference>
<dbReference type="GO" id="GO:0008289">
    <property type="term" value="F:lipid binding"/>
    <property type="evidence" value="ECO:0007669"/>
    <property type="project" value="UniProtKB-KW"/>
</dbReference>
<dbReference type="Pfam" id="PF11638">
    <property type="entry name" value="DnaA_N"/>
    <property type="match status" value="1"/>
</dbReference>
<evidence type="ECO:0000256" key="5">
    <source>
        <dbReference type="ARBA" id="ARBA00022840"/>
    </source>
</evidence>
<evidence type="ECO:0000256" key="7">
    <source>
        <dbReference type="ARBA" id="ARBA00023125"/>
    </source>
</evidence>
<dbReference type="Gene3D" id="1.10.1750.10">
    <property type="match status" value="1"/>
</dbReference>
<dbReference type="Proteomes" id="UP000178606">
    <property type="component" value="Unassembled WGS sequence"/>
</dbReference>
<feature type="binding site" evidence="8">
    <location>
        <position position="161"/>
    </location>
    <ligand>
        <name>ATP</name>
        <dbReference type="ChEBI" id="CHEBI:30616"/>
    </ligand>
</feature>
<dbReference type="InterPro" id="IPR027417">
    <property type="entry name" value="P-loop_NTPase"/>
</dbReference>
<keyword evidence="4 8" id="KW-0547">Nucleotide-binding</keyword>
<name>A0A1F6CRS1_HANXR</name>
<evidence type="ECO:0000256" key="6">
    <source>
        <dbReference type="ARBA" id="ARBA00023121"/>
    </source>
</evidence>
<feature type="domain" description="AAA+ ATPase" evidence="12">
    <location>
        <begin position="150"/>
        <end position="281"/>
    </location>
</feature>
<feature type="region of interest" description="Domain I, interacts with DnaA modulators" evidence="8">
    <location>
        <begin position="1"/>
        <end position="95"/>
    </location>
</feature>
<dbReference type="GO" id="GO:0006275">
    <property type="term" value="P:regulation of DNA replication"/>
    <property type="evidence" value="ECO:0007669"/>
    <property type="project" value="UniProtKB-UniRule"/>
</dbReference>
<dbReference type="CDD" id="cd00009">
    <property type="entry name" value="AAA"/>
    <property type="match status" value="1"/>
</dbReference>
<dbReference type="SUPFAM" id="SSF52540">
    <property type="entry name" value="P-loop containing nucleoside triphosphate hydrolases"/>
    <property type="match status" value="1"/>
</dbReference>
<evidence type="ECO:0000313" key="15">
    <source>
        <dbReference type="Proteomes" id="UP000178606"/>
    </source>
</evidence>
<dbReference type="HAMAP" id="MF_00377">
    <property type="entry name" value="DnaA_bact"/>
    <property type="match status" value="1"/>
</dbReference>
<dbReference type="InterPro" id="IPR003593">
    <property type="entry name" value="AAA+_ATPase"/>
</dbReference>
<comment type="domain">
    <text evidence="8">Domain I is involved in oligomerization and binding regulators, domain II is flexibile and of varying length in different bacteria, domain III forms the AAA+ region, while domain IV binds dsDNA.</text>
</comment>
<dbReference type="SMART" id="SM00382">
    <property type="entry name" value="AAA"/>
    <property type="match status" value="1"/>
</dbReference>
<dbReference type="InterPro" id="IPR013159">
    <property type="entry name" value="DnaA_C"/>
</dbReference>
<dbReference type="InterPro" id="IPR024633">
    <property type="entry name" value="DnaA_N_dom"/>
</dbReference>
<keyword evidence="7 8" id="KW-0238">DNA-binding</keyword>
<dbReference type="NCBIfam" id="TIGR00362">
    <property type="entry name" value="DnaA"/>
    <property type="match status" value="1"/>
</dbReference>
<dbReference type="InterPro" id="IPR018312">
    <property type="entry name" value="Chromosome_initiator_DnaA_CS"/>
</dbReference>
<dbReference type="PROSITE" id="PS01008">
    <property type="entry name" value="DNAA"/>
    <property type="match status" value="1"/>
</dbReference>
<dbReference type="InterPro" id="IPR013317">
    <property type="entry name" value="DnaA_dom"/>
</dbReference>
<dbReference type="InterPro" id="IPR010921">
    <property type="entry name" value="Trp_repressor/repl_initiator"/>
</dbReference>
<comment type="caution">
    <text evidence="14">The sequence shown here is derived from an EMBL/GenBank/DDBJ whole genome shotgun (WGS) entry which is preliminary data.</text>
</comment>
<dbReference type="SUPFAM" id="SSF48295">
    <property type="entry name" value="TrpR-like"/>
    <property type="match status" value="1"/>
</dbReference>
<dbReference type="Gene3D" id="3.30.300.180">
    <property type="match status" value="1"/>
</dbReference>
<evidence type="ECO:0000313" key="14">
    <source>
        <dbReference type="EMBL" id="OGG51701.1"/>
    </source>
</evidence>
<feature type="domain" description="Chromosomal replication initiator DnaA C-terminal" evidence="13">
    <location>
        <begin position="361"/>
        <end position="430"/>
    </location>
</feature>
<dbReference type="PANTHER" id="PTHR30050">
    <property type="entry name" value="CHROMOSOMAL REPLICATION INITIATOR PROTEIN DNAA"/>
    <property type="match status" value="1"/>
</dbReference>
<evidence type="ECO:0000259" key="13">
    <source>
        <dbReference type="SMART" id="SM00760"/>
    </source>
</evidence>
<dbReference type="SMART" id="SM00760">
    <property type="entry name" value="Bac_DnaA_C"/>
    <property type="match status" value="1"/>
</dbReference>
<comment type="subunit">
    <text evidence="8">Oligomerizes as a right-handed, spiral filament on DNA at oriC.</text>
</comment>
<comment type="function">
    <text evidence="8 10">Plays an essential role in the initiation and regulation of chromosomal replication. ATP-DnaA binds to the origin of replication (oriC) to initiate formation of the DNA replication initiation complex once per cell cycle. Binds the DnaA box (a 9 base pair repeat at the origin) and separates the double-stranded (ds)DNA. Forms a right-handed helical filament on oriC DNA; dsDNA binds to the exterior of the filament while single-stranded (ss)DNA is stabiized in the filament's interior. The ATP-DnaA-oriC complex binds and stabilizes one strand of the AT-rich DNA unwinding element (DUE), permitting loading of DNA polymerase. After initiation quickly degrades to an ADP-DnaA complex that is not apt for DNA replication. Binds acidic phospholipids.</text>
</comment>
<evidence type="ECO:0000256" key="9">
    <source>
        <dbReference type="NCBIfam" id="TIGR00362"/>
    </source>
</evidence>
<dbReference type="InterPro" id="IPR038454">
    <property type="entry name" value="DnaA_N_sf"/>
</dbReference>
<dbReference type="AlphaFoldDB" id="A0A1F6CRS1"/>
<dbReference type="GO" id="GO:0003688">
    <property type="term" value="F:DNA replication origin binding"/>
    <property type="evidence" value="ECO:0007669"/>
    <property type="project" value="UniProtKB-UniRule"/>
</dbReference>